<reference evidence="1 2" key="1">
    <citation type="journal article" date="2022" name="Nat. Ecol. Evol.">
        <title>A masculinizing supergene underlies an exaggerated male reproductive morph in a spider.</title>
        <authorList>
            <person name="Hendrickx F."/>
            <person name="De Corte Z."/>
            <person name="Sonet G."/>
            <person name="Van Belleghem S.M."/>
            <person name="Kostlbacher S."/>
            <person name="Vangestel C."/>
        </authorList>
    </citation>
    <scope>NUCLEOTIDE SEQUENCE [LARGE SCALE GENOMIC DNA]</scope>
    <source>
        <strain evidence="1">W744_W776</strain>
    </source>
</reference>
<comment type="caution">
    <text evidence="1">The sequence shown here is derived from an EMBL/GenBank/DDBJ whole genome shotgun (WGS) entry which is preliminary data.</text>
</comment>
<protein>
    <submittedName>
        <fullName evidence="1">Uncharacterized protein</fullName>
    </submittedName>
</protein>
<organism evidence="1 2">
    <name type="scientific">Oedothorax gibbosus</name>
    <dbReference type="NCBI Taxonomy" id="931172"/>
    <lineage>
        <taxon>Eukaryota</taxon>
        <taxon>Metazoa</taxon>
        <taxon>Ecdysozoa</taxon>
        <taxon>Arthropoda</taxon>
        <taxon>Chelicerata</taxon>
        <taxon>Arachnida</taxon>
        <taxon>Araneae</taxon>
        <taxon>Araneomorphae</taxon>
        <taxon>Entelegynae</taxon>
        <taxon>Araneoidea</taxon>
        <taxon>Linyphiidae</taxon>
        <taxon>Erigoninae</taxon>
        <taxon>Oedothorax</taxon>
    </lineage>
</organism>
<keyword evidence="2" id="KW-1185">Reference proteome</keyword>
<accession>A0AAV6TMS0</accession>
<proteinExistence type="predicted"/>
<dbReference type="EMBL" id="JAFNEN010002005">
    <property type="protein sequence ID" value="KAG8173179.1"/>
    <property type="molecule type" value="Genomic_DNA"/>
</dbReference>
<name>A0AAV6TMS0_9ARAC</name>
<evidence type="ECO:0000313" key="1">
    <source>
        <dbReference type="EMBL" id="KAG8173179.1"/>
    </source>
</evidence>
<evidence type="ECO:0000313" key="2">
    <source>
        <dbReference type="Proteomes" id="UP000827092"/>
    </source>
</evidence>
<dbReference type="AlphaFoldDB" id="A0AAV6TMS0"/>
<dbReference type="Proteomes" id="UP000827092">
    <property type="component" value="Unassembled WGS sequence"/>
</dbReference>
<sequence>MKELIENSGSIKEENILKAKAIADEATLESVVSITLPLNHHEDYEETNFESFDVSSKDSQEKSHKVNLVGHNSAEASLSVDSTSTTVLQTRGRRKRFIGWIQYKCLSVFKYCCPCTTTKNSSKEV</sequence>
<gene>
    <name evidence="1" type="ORF">JTE90_013611</name>
</gene>